<feature type="domain" description="Putative host cell surface-exposed lipoprotein Ltp-like HTH region" evidence="1">
    <location>
        <begin position="52"/>
        <end position="99"/>
    </location>
</feature>
<dbReference type="InterPro" id="IPR011434">
    <property type="entry name" value="Ltp-like_HTH"/>
</dbReference>
<dbReference type="Proteomes" id="UP000249451">
    <property type="component" value="Unassembled WGS sequence"/>
</dbReference>
<feature type="domain" description="Putative host cell surface-exposed lipoprotein Ltp-like HTH region" evidence="1">
    <location>
        <begin position="2"/>
        <end position="49"/>
    </location>
</feature>
<gene>
    <name evidence="2" type="ORF">DI609_13645</name>
</gene>
<evidence type="ECO:0000313" key="2">
    <source>
        <dbReference type="EMBL" id="PZO97237.1"/>
    </source>
</evidence>
<protein>
    <recommendedName>
        <fullName evidence="1">Putative host cell surface-exposed lipoprotein Ltp-like HTH region domain-containing protein</fullName>
    </recommendedName>
</protein>
<dbReference type="AlphaFoldDB" id="A0A2W5AVY0"/>
<dbReference type="Pfam" id="PF07553">
    <property type="entry name" value="Lipoprotein_Ltp"/>
    <property type="match status" value="2"/>
</dbReference>
<sequence length="101" mass="11201">VDWNAEALESAESYIEYSGFSKAKLYDQLTSEYGEQFTAEQAQYAVDNVNADWMEEAVQSAESYQEFSAMSGAGLLDQLTSEYGEKFTMEEAQHAVSALGL</sequence>
<reference evidence="2 3" key="1">
    <citation type="submission" date="2017-11" db="EMBL/GenBank/DDBJ databases">
        <title>Infants hospitalized years apart are colonized by the same room-sourced microbial strains.</title>
        <authorList>
            <person name="Brooks B."/>
            <person name="Olm M.R."/>
            <person name="Firek B.A."/>
            <person name="Baker R."/>
            <person name="Thomas B.C."/>
            <person name="Morowitz M.J."/>
            <person name="Banfield J.F."/>
        </authorList>
    </citation>
    <scope>NUCLEOTIDE SEQUENCE [LARGE SCALE GENOMIC DNA]</scope>
    <source>
        <strain evidence="2">S2_012_000_R3_87</strain>
    </source>
</reference>
<dbReference type="Gene3D" id="1.10.10.10">
    <property type="entry name" value="Winged helix-like DNA-binding domain superfamily/Winged helix DNA-binding domain"/>
    <property type="match status" value="2"/>
</dbReference>
<dbReference type="EMBL" id="QFNY01000442">
    <property type="protein sequence ID" value="PZO97237.1"/>
    <property type="molecule type" value="Genomic_DNA"/>
</dbReference>
<dbReference type="InterPro" id="IPR036388">
    <property type="entry name" value="WH-like_DNA-bd_sf"/>
</dbReference>
<feature type="non-terminal residue" evidence="2">
    <location>
        <position position="1"/>
    </location>
</feature>
<name>A0A2W5AVY0_9CORY</name>
<evidence type="ECO:0000259" key="1">
    <source>
        <dbReference type="Pfam" id="PF07553"/>
    </source>
</evidence>
<accession>A0A2W5AVY0</accession>
<organism evidence="2 3">
    <name type="scientific">Corynebacterium urealyticum</name>
    <dbReference type="NCBI Taxonomy" id="43771"/>
    <lineage>
        <taxon>Bacteria</taxon>
        <taxon>Bacillati</taxon>
        <taxon>Actinomycetota</taxon>
        <taxon>Actinomycetes</taxon>
        <taxon>Mycobacteriales</taxon>
        <taxon>Corynebacteriaceae</taxon>
        <taxon>Corynebacterium</taxon>
    </lineage>
</organism>
<comment type="caution">
    <text evidence="2">The sequence shown here is derived from an EMBL/GenBank/DDBJ whole genome shotgun (WGS) entry which is preliminary data.</text>
</comment>
<evidence type="ECO:0000313" key="3">
    <source>
        <dbReference type="Proteomes" id="UP000249451"/>
    </source>
</evidence>
<proteinExistence type="predicted"/>